<proteinExistence type="predicted"/>
<sequence length="849" mass="93236">MSTEIQPNTPKGWQDHYASLDALTEIPATTYENRDEDMQTETHRSIYLDGIAIIQQPLTDCEIYTDVLAFTGTGEVILSAGKDTVVEINARVLTADQPLHLNMTKAGARSSVIMIYTAIVDQPISVSVEGAQRATLALGVDSGNFGAEITFNDGKLSTSYTAKHDYNVTAVYQAFLDTELRVALALFWAQPAIAISICAYVARSTYGTGAHSLSNAQAVALGQQLAARAMAGPNANYAPTLSFQTYHDTMQDQLAAAQTFEHEYKQFQSAEATEADKVAAWTTMLQNAQDQRVTRVSVQKQTLAKYQDVCSAAEVCSKQLKVDNEELRHAQDAFHDGLLKWENAQLLKAVFDILSAICGFAVSVAGLCIGDNPAGAAKEIEDAIDSVEKAEEGAKEVGQILSSGTLQNLWSFTEILQKLYPSVDALVEAAKKVADLPGGDAVDIPSLDGITGAGGADADASLISTLAAWDDWELECDQQMEWAANDEKIDGASEFRLALRKHAVHGRALAQAQAEAIKQGQQYVQATMEVLQSDKDIQNLQELLETYNGELEKYALAQIKFYDQFLQLRTGLAIQLQYIIDAYRFYALQDSQVMLDSQKSVGDFQRDLATLQTEMQNMDGQHAEDFTPFDYYVYSDELASNYPQLVIDGLKDSSQGNKATFTMVATPQASSTAGKNNYGYPFCGGSHYRLDGLEILLLDVKPRPEAVHDERAVVTLKIETSGSYSDIQNDHVFYFVSTAQHKRYSYEIDADGMFLRTRDSAIFEPTNHAEPPPFTQWVITLETPENVDLSTLGKIGLRWKGRLLDHLSVCLPALALPLSSFLATQVFFVNFPPHVMDAFLKSVTIVTGQ</sequence>
<evidence type="ECO:0000313" key="2">
    <source>
        <dbReference type="Proteomes" id="UP000191408"/>
    </source>
</evidence>
<gene>
    <name evidence="1" type="ORF">PENPOL_c003G01411</name>
</gene>
<keyword evidence="2" id="KW-1185">Reference proteome</keyword>
<evidence type="ECO:0000313" key="1">
    <source>
        <dbReference type="EMBL" id="OQD67851.1"/>
    </source>
</evidence>
<organism evidence="1 2">
    <name type="scientific">Penicillium polonicum</name>
    <dbReference type="NCBI Taxonomy" id="60169"/>
    <lineage>
        <taxon>Eukaryota</taxon>
        <taxon>Fungi</taxon>
        <taxon>Dikarya</taxon>
        <taxon>Ascomycota</taxon>
        <taxon>Pezizomycotina</taxon>
        <taxon>Eurotiomycetes</taxon>
        <taxon>Eurotiomycetidae</taxon>
        <taxon>Eurotiales</taxon>
        <taxon>Aspergillaceae</taxon>
        <taxon>Penicillium</taxon>
    </lineage>
</organism>
<protein>
    <submittedName>
        <fullName evidence="1">Uncharacterized protein</fullName>
    </submittedName>
</protein>
<dbReference type="EMBL" id="MDYM01000003">
    <property type="protein sequence ID" value="OQD67851.1"/>
    <property type="molecule type" value="Genomic_DNA"/>
</dbReference>
<dbReference type="Proteomes" id="UP000191408">
    <property type="component" value="Unassembled WGS sequence"/>
</dbReference>
<dbReference type="PANTHER" id="PTHR34714:SF2">
    <property type="entry name" value="EGF-LIKE DOMAIN-CONTAINING PROTEIN"/>
    <property type="match status" value="1"/>
</dbReference>
<dbReference type="AlphaFoldDB" id="A0A1V6NT03"/>
<accession>A0A1V6NT03</accession>
<comment type="caution">
    <text evidence="1">The sequence shown here is derived from an EMBL/GenBank/DDBJ whole genome shotgun (WGS) entry which is preliminary data.</text>
</comment>
<name>A0A1V6NT03_PENPO</name>
<dbReference type="PANTHER" id="PTHR34714">
    <property type="entry name" value="EGF-LIKE DOMAIN-CONTAINING PROTEIN"/>
    <property type="match status" value="1"/>
</dbReference>
<reference evidence="2" key="1">
    <citation type="journal article" date="2017" name="Nat. Microbiol.">
        <title>Global analysis of biosynthetic gene clusters reveals vast potential of secondary metabolite production in Penicillium species.</title>
        <authorList>
            <person name="Nielsen J.C."/>
            <person name="Grijseels S."/>
            <person name="Prigent S."/>
            <person name="Ji B."/>
            <person name="Dainat J."/>
            <person name="Nielsen K.F."/>
            <person name="Frisvad J.C."/>
            <person name="Workman M."/>
            <person name="Nielsen J."/>
        </authorList>
    </citation>
    <scope>NUCLEOTIDE SEQUENCE [LARGE SCALE GENOMIC DNA]</scope>
    <source>
        <strain evidence="2">IBT 4502</strain>
    </source>
</reference>
<dbReference type="OrthoDB" id="3509531at2759"/>